<evidence type="ECO:0000313" key="1">
    <source>
        <dbReference type="EMBL" id="TFK24330.1"/>
    </source>
</evidence>
<dbReference type="EMBL" id="ML210202">
    <property type="protein sequence ID" value="TFK24330.1"/>
    <property type="molecule type" value="Genomic_DNA"/>
</dbReference>
<name>A0A5C3KVU1_COPMA</name>
<dbReference type="AlphaFoldDB" id="A0A5C3KVU1"/>
<protein>
    <submittedName>
        <fullName evidence="1">Uncharacterized protein</fullName>
    </submittedName>
</protein>
<dbReference type="Proteomes" id="UP000307440">
    <property type="component" value="Unassembled WGS sequence"/>
</dbReference>
<reference evidence="1 2" key="1">
    <citation type="journal article" date="2019" name="Nat. Ecol. Evol.">
        <title>Megaphylogeny resolves global patterns of mushroom evolution.</title>
        <authorList>
            <person name="Varga T."/>
            <person name="Krizsan K."/>
            <person name="Foldi C."/>
            <person name="Dima B."/>
            <person name="Sanchez-Garcia M."/>
            <person name="Sanchez-Ramirez S."/>
            <person name="Szollosi G.J."/>
            <person name="Szarkandi J.G."/>
            <person name="Papp V."/>
            <person name="Albert L."/>
            <person name="Andreopoulos W."/>
            <person name="Angelini C."/>
            <person name="Antonin V."/>
            <person name="Barry K.W."/>
            <person name="Bougher N.L."/>
            <person name="Buchanan P."/>
            <person name="Buyck B."/>
            <person name="Bense V."/>
            <person name="Catcheside P."/>
            <person name="Chovatia M."/>
            <person name="Cooper J."/>
            <person name="Damon W."/>
            <person name="Desjardin D."/>
            <person name="Finy P."/>
            <person name="Geml J."/>
            <person name="Haridas S."/>
            <person name="Hughes K."/>
            <person name="Justo A."/>
            <person name="Karasinski D."/>
            <person name="Kautmanova I."/>
            <person name="Kiss B."/>
            <person name="Kocsube S."/>
            <person name="Kotiranta H."/>
            <person name="LaButti K.M."/>
            <person name="Lechner B.E."/>
            <person name="Liimatainen K."/>
            <person name="Lipzen A."/>
            <person name="Lukacs Z."/>
            <person name="Mihaltcheva S."/>
            <person name="Morgado L.N."/>
            <person name="Niskanen T."/>
            <person name="Noordeloos M.E."/>
            <person name="Ohm R.A."/>
            <person name="Ortiz-Santana B."/>
            <person name="Ovrebo C."/>
            <person name="Racz N."/>
            <person name="Riley R."/>
            <person name="Savchenko A."/>
            <person name="Shiryaev A."/>
            <person name="Soop K."/>
            <person name="Spirin V."/>
            <person name="Szebenyi C."/>
            <person name="Tomsovsky M."/>
            <person name="Tulloss R.E."/>
            <person name="Uehling J."/>
            <person name="Grigoriev I.V."/>
            <person name="Vagvolgyi C."/>
            <person name="Papp T."/>
            <person name="Martin F.M."/>
            <person name="Miettinen O."/>
            <person name="Hibbett D.S."/>
            <person name="Nagy L.G."/>
        </authorList>
    </citation>
    <scope>NUCLEOTIDE SEQUENCE [LARGE SCALE GENOMIC DNA]</scope>
    <source>
        <strain evidence="1 2">CBS 121175</strain>
    </source>
</reference>
<sequence>MLASRPDPRCREQGIPVNIAVFYDFCRPEKWVRSPGFCIIGVRHRYCQDDDLTVAKNGRHWFAAYDVMGEPLIGTKRPVESQALGRCRFRRRTMGSPKREPTGEVDGGLLDVFVILRTLHRFISFAQFILLFPTRSSMINTKLILGILPSILKPGFQ</sequence>
<proteinExistence type="predicted"/>
<organism evidence="1 2">
    <name type="scientific">Coprinopsis marcescibilis</name>
    <name type="common">Agaric fungus</name>
    <name type="synonym">Psathyrella marcescibilis</name>
    <dbReference type="NCBI Taxonomy" id="230819"/>
    <lineage>
        <taxon>Eukaryota</taxon>
        <taxon>Fungi</taxon>
        <taxon>Dikarya</taxon>
        <taxon>Basidiomycota</taxon>
        <taxon>Agaricomycotina</taxon>
        <taxon>Agaricomycetes</taxon>
        <taxon>Agaricomycetidae</taxon>
        <taxon>Agaricales</taxon>
        <taxon>Agaricineae</taxon>
        <taxon>Psathyrellaceae</taxon>
        <taxon>Coprinopsis</taxon>
    </lineage>
</organism>
<accession>A0A5C3KVU1</accession>
<keyword evidence="2" id="KW-1185">Reference proteome</keyword>
<evidence type="ECO:0000313" key="2">
    <source>
        <dbReference type="Proteomes" id="UP000307440"/>
    </source>
</evidence>
<gene>
    <name evidence="1" type="ORF">FA15DRAFT_419502</name>
</gene>